<protein>
    <submittedName>
        <fullName evidence="1">Uncharacterized protein</fullName>
    </submittedName>
</protein>
<proteinExistence type="predicted"/>
<evidence type="ECO:0000313" key="1">
    <source>
        <dbReference type="EMBL" id="SDC94978.1"/>
    </source>
</evidence>
<dbReference type="EMBL" id="FMYP01000065">
    <property type="protein sequence ID" value="SDC94978.1"/>
    <property type="molecule type" value="Genomic_DNA"/>
</dbReference>
<organism evidence="1 2">
    <name type="scientific">Williamwhitmania taraxaci</name>
    <dbReference type="NCBI Taxonomy" id="1640674"/>
    <lineage>
        <taxon>Bacteria</taxon>
        <taxon>Pseudomonadati</taxon>
        <taxon>Bacteroidota</taxon>
        <taxon>Bacteroidia</taxon>
        <taxon>Bacteroidales</taxon>
        <taxon>Williamwhitmaniaceae</taxon>
        <taxon>Williamwhitmania</taxon>
    </lineage>
</organism>
<gene>
    <name evidence="1" type="ORF">SAMN05216323_10656</name>
</gene>
<name>A0A1G6QRK5_9BACT</name>
<sequence>MALIFKQFTYNIAIQTTTYRIFIKKPDLANKN</sequence>
<dbReference type="Proteomes" id="UP000199452">
    <property type="component" value="Unassembled WGS sequence"/>
</dbReference>
<evidence type="ECO:0000313" key="2">
    <source>
        <dbReference type="Proteomes" id="UP000199452"/>
    </source>
</evidence>
<keyword evidence="2" id="KW-1185">Reference proteome</keyword>
<accession>A0A1G6QRK5</accession>
<reference evidence="1 2" key="1">
    <citation type="submission" date="2016-09" db="EMBL/GenBank/DDBJ databases">
        <authorList>
            <person name="Capua I."/>
            <person name="De Benedictis P."/>
            <person name="Joannis T."/>
            <person name="Lombin L.H."/>
            <person name="Cattoli G."/>
        </authorList>
    </citation>
    <scope>NUCLEOTIDE SEQUENCE [LARGE SCALE GENOMIC DNA]</scope>
    <source>
        <strain evidence="1 2">A7P-90m</strain>
    </source>
</reference>
<dbReference type="AlphaFoldDB" id="A0A1G6QRK5"/>